<evidence type="ECO:0000313" key="3">
    <source>
        <dbReference type="Proteomes" id="UP000199062"/>
    </source>
</evidence>
<dbReference type="InterPro" id="IPR038595">
    <property type="entry name" value="LOR_sf"/>
</dbReference>
<proteinExistence type="inferred from homology"/>
<dbReference type="Proteomes" id="UP000199062">
    <property type="component" value="Unassembled WGS sequence"/>
</dbReference>
<dbReference type="EMBL" id="FOZK01000002">
    <property type="protein sequence ID" value="SFR97984.1"/>
    <property type="molecule type" value="Genomic_DNA"/>
</dbReference>
<dbReference type="Pfam" id="PF04525">
    <property type="entry name" value="LOR"/>
    <property type="match status" value="1"/>
</dbReference>
<keyword evidence="3" id="KW-1185">Reference proteome</keyword>
<comment type="similarity">
    <text evidence="1">Belongs to the LOR family.</text>
</comment>
<dbReference type="AlphaFoldDB" id="A0A1I6L3H6"/>
<accession>A0A1I6L3H6</accession>
<dbReference type="Gene3D" id="2.40.160.200">
    <property type="entry name" value="LURP1-related"/>
    <property type="match status" value="1"/>
</dbReference>
<protein>
    <submittedName>
        <fullName evidence="2">Uncharacterized protein YxjI</fullName>
    </submittedName>
</protein>
<evidence type="ECO:0000313" key="2">
    <source>
        <dbReference type="EMBL" id="SFR97984.1"/>
    </source>
</evidence>
<dbReference type="InterPro" id="IPR025659">
    <property type="entry name" value="Tubby-like_C"/>
</dbReference>
<sequence length="277" mass="30649">MPGSLIERNRVGRGRWAAITIPVQRSLRSRPALARNHQTAPLFDRHIGATSTDDDGPDSFAEIGTGFIYYCERGTGEGFRMATGTQRDVIEGVDLTGDEYTVTQKLLRNKYKVYDEDGELILRAKQKLFKMKEEFPFTDPDGDDVFEIKAESILDHAGDYTLTEADSGDAIAVLDKNWTLLSHKWKIRDPDDERLLAKIESRGALLELVRNLPYIGIVTGLIPHKYSIEDTDGNDIGEIAGQLSLADTYEITVEDSGDADKEALVASAIAIDALEGN</sequence>
<reference evidence="2 3" key="1">
    <citation type="submission" date="2016-10" db="EMBL/GenBank/DDBJ databases">
        <authorList>
            <person name="de Groot N.N."/>
        </authorList>
    </citation>
    <scope>NUCLEOTIDE SEQUENCE [LARGE SCALE GENOMIC DNA]</scope>
    <source>
        <strain evidence="2 3">CGMCC 1.10457</strain>
    </source>
</reference>
<organism evidence="2 3">
    <name type="scientific">Halomicrobium zhouii</name>
    <dbReference type="NCBI Taxonomy" id="767519"/>
    <lineage>
        <taxon>Archaea</taxon>
        <taxon>Methanobacteriati</taxon>
        <taxon>Methanobacteriota</taxon>
        <taxon>Stenosarchaea group</taxon>
        <taxon>Halobacteria</taxon>
        <taxon>Halobacteriales</taxon>
        <taxon>Haloarculaceae</taxon>
        <taxon>Halomicrobium</taxon>
    </lineage>
</organism>
<dbReference type="STRING" id="767519.SAMN05216559_1951"/>
<name>A0A1I6L3H6_9EURY</name>
<dbReference type="SUPFAM" id="SSF54518">
    <property type="entry name" value="Tubby C-terminal domain-like"/>
    <property type="match status" value="1"/>
</dbReference>
<dbReference type="InterPro" id="IPR007612">
    <property type="entry name" value="LOR"/>
</dbReference>
<evidence type="ECO:0000256" key="1">
    <source>
        <dbReference type="ARBA" id="ARBA00005437"/>
    </source>
</evidence>
<gene>
    <name evidence="2" type="ORF">SAMN05216559_1951</name>
</gene>